<comment type="similarity">
    <text evidence="2">Belongs to the terpene synthase family.</text>
</comment>
<evidence type="ECO:0000256" key="2">
    <source>
        <dbReference type="RuleBase" id="RU366034"/>
    </source>
</evidence>
<dbReference type="Proteomes" id="UP001142374">
    <property type="component" value="Unassembled WGS sequence"/>
</dbReference>
<dbReference type="Gene3D" id="1.10.600.10">
    <property type="entry name" value="Farnesyl Diphosphate Synthase"/>
    <property type="match status" value="1"/>
</dbReference>
<comment type="cofactor">
    <cofactor evidence="2">
        <name>Mg(2+)</name>
        <dbReference type="ChEBI" id="CHEBI:18420"/>
    </cofactor>
</comment>
<dbReference type="PANTHER" id="PTHR35201:SF4">
    <property type="entry name" value="BETA-PINACENE SYNTHASE-RELATED"/>
    <property type="match status" value="1"/>
</dbReference>
<dbReference type="EMBL" id="JANIID010000043">
    <property type="protein sequence ID" value="MCQ8774383.1"/>
    <property type="molecule type" value="Genomic_DNA"/>
</dbReference>
<comment type="caution">
    <text evidence="3">The sequence shown here is derived from an EMBL/GenBank/DDBJ whole genome shotgun (WGS) entry which is preliminary data.</text>
</comment>
<keyword evidence="4" id="KW-1185">Reference proteome</keyword>
<keyword evidence="2" id="KW-0460">Magnesium</keyword>
<sequence>MAQEEALSKVSAAQGPSLTELFDSRGGALTERGGWDARMHLQAVEFGCPWPVRAVNPHLGEVREGAVAWMESFGLVGDRLLNADRYARWLLAESAAWWHPEAPAERLQLAADYVGWVFTPFDDVFDGPVGRDLAATGTICQALTAVLDAPDASVPANAPPRVRAFADLWRRSRQGRTPEWVGRATVHWREYFAAQVAEVGNRVHGRVSTLRQLVVIKCAYPIFDMAEVVGDFEVPPVVWHAPLFAEIRDCMAEIITATNDLVSADKEAQAGDGSNNLLLIAERRDGLTRPQAFERLRRMVHERFERVLALEEQAGDWDVLLTEAQRHEVRRYLDCLHDIVAGDNRWERVSGRYH</sequence>
<name>A0A9X2LN98_9ACTN</name>
<dbReference type="GO" id="GO:0046872">
    <property type="term" value="F:metal ion binding"/>
    <property type="evidence" value="ECO:0007669"/>
    <property type="project" value="UniProtKB-KW"/>
</dbReference>
<proteinExistence type="inferred from homology"/>
<evidence type="ECO:0000256" key="1">
    <source>
        <dbReference type="ARBA" id="ARBA00023239"/>
    </source>
</evidence>
<dbReference type="SUPFAM" id="SSF48576">
    <property type="entry name" value="Terpenoid synthases"/>
    <property type="match status" value="1"/>
</dbReference>
<protein>
    <recommendedName>
        <fullName evidence="2">Terpene synthase</fullName>
        <ecNumber evidence="2">4.2.3.-</ecNumber>
    </recommendedName>
</protein>
<evidence type="ECO:0000313" key="4">
    <source>
        <dbReference type="Proteomes" id="UP001142374"/>
    </source>
</evidence>
<evidence type="ECO:0000313" key="3">
    <source>
        <dbReference type="EMBL" id="MCQ8774383.1"/>
    </source>
</evidence>
<dbReference type="RefSeq" id="WP_256791634.1">
    <property type="nucleotide sequence ID" value="NZ_JANIID010000043.1"/>
</dbReference>
<keyword evidence="2" id="KW-0479">Metal-binding</keyword>
<dbReference type="InterPro" id="IPR008949">
    <property type="entry name" value="Isoprenoid_synthase_dom_sf"/>
</dbReference>
<reference evidence="3" key="1">
    <citation type="submission" date="2022-06" db="EMBL/GenBank/DDBJ databases">
        <title>WGS of actinobacteria.</title>
        <authorList>
            <person name="Thawai C."/>
        </authorList>
    </citation>
    <scope>NUCLEOTIDE SEQUENCE</scope>
    <source>
        <strain evidence="3">AA8</strain>
    </source>
</reference>
<accession>A0A9X2LN98</accession>
<organism evidence="3 4">
    <name type="scientific">Streptomyces telluris</name>
    <dbReference type="NCBI Taxonomy" id="2720021"/>
    <lineage>
        <taxon>Bacteria</taxon>
        <taxon>Bacillati</taxon>
        <taxon>Actinomycetota</taxon>
        <taxon>Actinomycetes</taxon>
        <taxon>Kitasatosporales</taxon>
        <taxon>Streptomycetaceae</taxon>
        <taxon>Streptomyces</taxon>
    </lineage>
</organism>
<keyword evidence="1 2" id="KW-0456">Lyase</keyword>
<dbReference type="PANTHER" id="PTHR35201">
    <property type="entry name" value="TERPENE SYNTHASE"/>
    <property type="match status" value="1"/>
</dbReference>
<gene>
    <name evidence="3" type="ORF">NQU55_32155</name>
</gene>
<dbReference type="AlphaFoldDB" id="A0A9X2LN98"/>
<dbReference type="InterPro" id="IPR034686">
    <property type="entry name" value="Terpene_cyclase-like_2"/>
</dbReference>
<dbReference type="Pfam" id="PF19086">
    <property type="entry name" value="Terpene_syn_C_2"/>
    <property type="match status" value="1"/>
</dbReference>
<dbReference type="EC" id="4.2.3.-" evidence="2"/>
<dbReference type="GO" id="GO:0010333">
    <property type="term" value="F:terpene synthase activity"/>
    <property type="evidence" value="ECO:0007669"/>
    <property type="project" value="InterPro"/>
</dbReference>